<proteinExistence type="predicted"/>
<dbReference type="InterPro" id="IPR029058">
    <property type="entry name" value="AB_hydrolase_fold"/>
</dbReference>
<name>A0A8J8SVT8_HALGN</name>
<protein>
    <submittedName>
        <fullName evidence="1">Uncharacterized protein</fullName>
    </submittedName>
</protein>
<accession>A0A8J8SVT8</accession>
<dbReference type="SUPFAM" id="SSF53474">
    <property type="entry name" value="alpha/beta-Hydrolases"/>
    <property type="match status" value="1"/>
</dbReference>
<comment type="caution">
    <text evidence="1">The sequence shown here is derived from an EMBL/GenBank/DDBJ whole genome shotgun (WGS) entry which is preliminary data.</text>
</comment>
<dbReference type="Gene3D" id="3.40.50.1820">
    <property type="entry name" value="alpha/beta hydrolase"/>
    <property type="match status" value="1"/>
</dbReference>
<dbReference type="EMBL" id="RRYP01021872">
    <property type="protein sequence ID" value="TNV72559.1"/>
    <property type="molecule type" value="Genomic_DNA"/>
</dbReference>
<dbReference type="AlphaFoldDB" id="A0A8J8SVT8"/>
<reference evidence="1" key="1">
    <citation type="submission" date="2019-06" db="EMBL/GenBank/DDBJ databases">
        <authorList>
            <person name="Zheng W."/>
        </authorList>
    </citation>
    <scope>NUCLEOTIDE SEQUENCE</scope>
    <source>
        <strain evidence="1">QDHG01</strain>
    </source>
</reference>
<organism evidence="1 2">
    <name type="scientific">Halteria grandinella</name>
    <dbReference type="NCBI Taxonomy" id="5974"/>
    <lineage>
        <taxon>Eukaryota</taxon>
        <taxon>Sar</taxon>
        <taxon>Alveolata</taxon>
        <taxon>Ciliophora</taxon>
        <taxon>Intramacronucleata</taxon>
        <taxon>Spirotrichea</taxon>
        <taxon>Stichotrichia</taxon>
        <taxon>Sporadotrichida</taxon>
        <taxon>Halteriidae</taxon>
        <taxon>Halteria</taxon>
    </lineage>
</organism>
<dbReference type="Proteomes" id="UP000785679">
    <property type="component" value="Unassembled WGS sequence"/>
</dbReference>
<gene>
    <name evidence="1" type="ORF">FGO68_gene10162</name>
</gene>
<keyword evidence="2" id="KW-1185">Reference proteome</keyword>
<sequence length="181" mass="20742">MGYSQGGALSHGIARYLHKNGDPQLAGQLHVVPNFAIQQDHWTEEYKLELAEKSKDPTQTCVFPAKPLKDWSFLLSYIQDDLQFKGPHFATTIDIVKQVSDEDREYFKEITHPVHVTRADGDNILNNSEINRYFETIKTPAELKEIHGWDSDHYILSDGWLYEKVLANQAAFLEKVLAKRG</sequence>
<evidence type="ECO:0000313" key="1">
    <source>
        <dbReference type="EMBL" id="TNV72559.1"/>
    </source>
</evidence>
<evidence type="ECO:0000313" key="2">
    <source>
        <dbReference type="Proteomes" id="UP000785679"/>
    </source>
</evidence>